<dbReference type="AlphaFoldDB" id="A0A1H9WDJ5"/>
<evidence type="ECO:0000256" key="1">
    <source>
        <dbReference type="SAM" id="MobiDB-lite"/>
    </source>
</evidence>
<accession>A0A1H9WDJ5</accession>
<dbReference type="Proteomes" id="UP000182841">
    <property type="component" value="Unassembled WGS sequence"/>
</dbReference>
<proteinExistence type="predicted"/>
<protein>
    <submittedName>
        <fullName evidence="2">Uncharacterized protein</fullName>
    </submittedName>
</protein>
<evidence type="ECO:0000313" key="2">
    <source>
        <dbReference type="EMBL" id="SES31894.1"/>
    </source>
</evidence>
<dbReference type="EMBL" id="FOGO01000017">
    <property type="protein sequence ID" value="SES31894.1"/>
    <property type="molecule type" value="Genomic_DNA"/>
</dbReference>
<evidence type="ECO:0000313" key="3">
    <source>
        <dbReference type="Proteomes" id="UP000182841"/>
    </source>
</evidence>
<feature type="compositionally biased region" description="Polar residues" evidence="1">
    <location>
        <begin position="256"/>
        <end position="269"/>
    </location>
</feature>
<feature type="region of interest" description="Disordered" evidence="1">
    <location>
        <begin position="213"/>
        <end position="269"/>
    </location>
</feature>
<sequence length="269" mass="29524">MEREHRGLGVFLVRTGERPRPCRSEARCSRCPCPPRGVAGARQARAGRRVVAGVERPESCSPDDRHLRPRADRVPGEVREPVQEVQDAPSVCDLVLDGRQAGGLGQWFQLGHGDVRCRLAAFGARPSESQRGGAGPRSGVLRSWALPRLLTRWAPSDARRTVRRTPARLFGARLIRDPEHPVSTAPARIPAHGLADNRRATAIAVSPTGQAMPEFRGSEHIAGPRKRYRGASRGSRGNGQRISVRRRMSWPRRNGWSMTASPRQSSSGS</sequence>
<gene>
    <name evidence="2" type="ORF">SAMN05421870_11710</name>
</gene>
<organism evidence="2 3">
    <name type="scientific">Streptomyces qinglanensis</name>
    <dbReference type="NCBI Taxonomy" id="943816"/>
    <lineage>
        <taxon>Bacteria</taxon>
        <taxon>Bacillati</taxon>
        <taxon>Actinomycetota</taxon>
        <taxon>Actinomycetes</taxon>
        <taxon>Kitasatosporales</taxon>
        <taxon>Streptomycetaceae</taxon>
        <taxon>Streptomyces</taxon>
    </lineage>
</organism>
<reference evidence="3" key="1">
    <citation type="submission" date="2016-10" db="EMBL/GenBank/DDBJ databases">
        <authorList>
            <person name="Varghese N."/>
            <person name="Submissions S."/>
        </authorList>
    </citation>
    <scope>NUCLEOTIDE SEQUENCE [LARGE SCALE GENOMIC DNA]</scope>
    <source>
        <strain evidence="3">CGMCC 4.6825</strain>
    </source>
</reference>
<name>A0A1H9WDJ5_9ACTN</name>
<keyword evidence="3" id="KW-1185">Reference proteome</keyword>